<dbReference type="PANTHER" id="PTHR21310">
    <property type="entry name" value="AMINOGLYCOSIDE PHOSPHOTRANSFERASE-RELATED-RELATED"/>
    <property type="match status" value="1"/>
</dbReference>
<dbReference type="STRING" id="67267.GCA_000716675_04383"/>
<feature type="domain" description="Aminoglycoside phosphotransferase" evidence="1">
    <location>
        <begin position="20"/>
        <end position="262"/>
    </location>
</feature>
<sequence length="317" mass="33964">MELTETLRISEALGCAVVGARPLAGGFSHETALLELAGGGRVVARLGGAAPAVEAAVMAAGRARVPVPEVLHVLPAVVEPEEARAAMVLEYVPGTPLSHVLGGGGVDRDSLAALGTEVGRVVARVGTVTFDRPGFFTDDRLTVGRDEQPWSRQLPEVAEACVAAVPGDRLDAATRRAWVKLCEAHTPALERVDHEACLVHADINPKNILVSRTGPGWRVDAVLDWEFAYSGCPYGDAANMLRFGDAYPDGFLDGFRAGFRTGFRTGEHARPLDADWEYLSRVLDLFALSDLVTRPQGHEVADAAAEVVRRWVVRPFT</sequence>
<dbReference type="PANTHER" id="PTHR21310:SF15">
    <property type="entry name" value="AMINOGLYCOSIDE PHOSPHOTRANSFERASE DOMAIN-CONTAINING PROTEIN"/>
    <property type="match status" value="1"/>
</dbReference>
<protein>
    <recommendedName>
        <fullName evidence="1">Aminoglycoside phosphotransferase domain-containing protein</fullName>
    </recommendedName>
</protein>
<dbReference type="Gene3D" id="3.90.1200.10">
    <property type="match status" value="1"/>
</dbReference>
<dbReference type="InterPro" id="IPR051678">
    <property type="entry name" value="AGP_Transferase"/>
</dbReference>
<dbReference type="InterPro" id="IPR002575">
    <property type="entry name" value="Aminoglycoside_PTrfase"/>
</dbReference>
<dbReference type="SUPFAM" id="SSF56112">
    <property type="entry name" value="Protein kinase-like (PK-like)"/>
    <property type="match status" value="1"/>
</dbReference>
<dbReference type="eggNOG" id="COG3173">
    <property type="taxonomic scope" value="Bacteria"/>
</dbReference>
<reference evidence="2 3" key="1">
    <citation type="submission" date="2017-05" db="EMBL/GenBank/DDBJ databases">
        <title>Streptomyces alboflavus Genome sequencing and assembly.</title>
        <authorList>
            <person name="Wang Y."/>
            <person name="Du B."/>
            <person name="Ding Y."/>
            <person name="Liu H."/>
            <person name="Hou Q."/>
            <person name="Liu K."/>
            <person name="Wang C."/>
            <person name="Yao L."/>
        </authorList>
    </citation>
    <scope>NUCLEOTIDE SEQUENCE [LARGE SCALE GENOMIC DNA]</scope>
    <source>
        <strain evidence="2 3">MDJK44</strain>
    </source>
</reference>
<dbReference type="Pfam" id="PF01636">
    <property type="entry name" value="APH"/>
    <property type="match status" value="1"/>
</dbReference>
<dbReference type="InterPro" id="IPR011009">
    <property type="entry name" value="Kinase-like_dom_sf"/>
</dbReference>
<gene>
    <name evidence="2" type="ORF">SMD44_07658</name>
</gene>
<dbReference type="Proteomes" id="UP000195880">
    <property type="component" value="Chromosome"/>
</dbReference>
<keyword evidence="3" id="KW-1185">Reference proteome</keyword>
<dbReference type="AlphaFoldDB" id="A0A1Z1WNZ4"/>
<dbReference type="KEGG" id="salf:SMD44_07658"/>
<organism evidence="2 3">
    <name type="scientific">Streptomyces alboflavus</name>
    <dbReference type="NCBI Taxonomy" id="67267"/>
    <lineage>
        <taxon>Bacteria</taxon>
        <taxon>Bacillati</taxon>
        <taxon>Actinomycetota</taxon>
        <taxon>Actinomycetes</taxon>
        <taxon>Kitasatosporales</taxon>
        <taxon>Streptomycetaceae</taxon>
        <taxon>Streptomyces</taxon>
    </lineage>
</organism>
<evidence type="ECO:0000313" key="3">
    <source>
        <dbReference type="Proteomes" id="UP000195880"/>
    </source>
</evidence>
<evidence type="ECO:0000259" key="1">
    <source>
        <dbReference type="Pfam" id="PF01636"/>
    </source>
</evidence>
<evidence type="ECO:0000313" key="2">
    <source>
        <dbReference type="EMBL" id="ARX88171.1"/>
    </source>
</evidence>
<accession>A0A1Z1WNZ4</accession>
<dbReference type="RefSeq" id="WP_087886757.1">
    <property type="nucleotide sequence ID" value="NZ_CP021748.1"/>
</dbReference>
<name>A0A1Z1WNZ4_9ACTN</name>
<dbReference type="OrthoDB" id="3806873at2"/>
<proteinExistence type="predicted"/>
<dbReference type="EMBL" id="CP021748">
    <property type="protein sequence ID" value="ARX88171.1"/>
    <property type="molecule type" value="Genomic_DNA"/>
</dbReference>